<reference evidence="16" key="3">
    <citation type="submission" date="2025-04" db="UniProtKB">
        <authorList>
            <consortium name="RefSeq"/>
        </authorList>
    </citation>
    <scope>IDENTIFICATION</scope>
    <source>
        <strain evidence="16">Tuebingen</strain>
    </source>
</reference>
<evidence type="ECO:0000313" key="17">
    <source>
        <dbReference type="ZFIN" id="ZDB-GENE-120514-2"/>
    </source>
</evidence>
<feature type="domain" description="SRCR" evidence="13">
    <location>
        <begin position="355"/>
        <end position="450"/>
    </location>
</feature>
<dbReference type="SUPFAM" id="SSF56487">
    <property type="entry name" value="SRCR-like"/>
    <property type="match status" value="1"/>
</dbReference>
<dbReference type="InterPro" id="IPR050938">
    <property type="entry name" value="Collagen_Structural_Proteins"/>
</dbReference>
<dbReference type="CTD" id="8685"/>
<dbReference type="Proteomes" id="UP000000437">
    <property type="component" value="Chromosome 9"/>
</dbReference>
<keyword evidence="6 12" id="KW-0472">Membrane</keyword>
<dbReference type="SMART" id="SM00202">
    <property type="entry name" value="SR"/>
    <property type="match status" value="1"/>
</dbReference>
<feature type="compositionally biased region" description="Basic and acidic residues" evidence="11">
    <location>
        <begin position="334"/>
        <end position="343"/>
    </location>
</feature>
<accession>F1QU19</accession>
<proteinExistence type="evidence at protein level"/>
<keyword evidence="3" id="KW-0677">Repeat</keyword>
<keyword evidence="18" id="KW-1267">Proteomics identification</keyword>
<dbReference type="Pfam" id="PF00530">
    <property type="entry name" value="SRCR"/>
    <property type="match status" value="1"/>
</dbReference>
<dbReference type="GO" id="GO:0016020">
    <property type="term" value="C:membrane"/>
    <property type="evidence" value="ECO:0007669"/>
    <property type="project" value="UniProtKB-SubCell"/>
</dbReference>
<keyword evidence="5 12" id="KW-1133">Transmembrane helix</keyword>
<dbReference type="Bgee" id="ENSDARG00000059294">
    <property type="expression patterns" value="Expressed in spleen and 18 other cell types or tissues"/>
</dbReference>
<evidence type="ECO:0000256" key="6">
    <source>
        <dbReference type="ARBA" id="ARBA00023136"/>
    </source>
</evidence>
<dbReference type="GO" id="GO:0042742">
    <property type="term" value="P:defense response to bacterium"/>
    <property type="evidence" value="ECO:0000315"/>
    <property type="project" value="ZFIN"/>
</dbReference>
<dbReference type="PROSITE" id="PS50287">
    <property type="entry name" value="SRCR_2"/>
    <property type="match status" value="1"/>
</dbReference>
<evidence type="ECO:0000256" key="12">
    <source>
        <dbReference type="SAM" id="Phobius"/>
    </source>
</evidence>
<dbReference type="PROSITE" id="PS00420">
    <property type="entry name" value="SRCR_1"/>
    <property type="match status" value="1"/>
</dbReference>
<accession>A0A8M3BC80</accession>
<evidence type="ECO:0000256" key="11">
    <source>
        <dbReference type="SAM" id="MobiDB-lite"/>
    </source>
</evidence>
<keyword evidence="15" id="KW-1185">Reference proteome</keyword>
<feature type="disulfide bond" evidence="10">
    <location>
        <begin position="419"/>
        <end position="429"/>
    </location>
</feature>
<evidence type="ECO:0000256" key="2">
    <source>
        <dbReference type="ARBA" id="ARBA00022692"/>
    </source>
</evidence>
<sequence length="450" mass="46000">METEVDDFPGKASIFSQVNPLYSNNMKLCEAERYDFQHSEPKTMKSASKRHCVPVLILLFLLLIGLNSFLAYKVFTLEAWVHTHCTSAQNHELTSASSFQLGSSKNEVECFTDLCGTDGTLEHLRTQINQLNATAEKAIVCPPGPPGPPGSNGIPGFPGQKGIPGSPGRVGEPGAPGQKGQTGDPGIKGERGMVGFPGIPGAPGRKGDSGERGLQGLPGNDGSPGQDGRTGPQGMPGPSGSQGVKGDPGLKGERGDQGPPGPTGPQGSSGARGLQGIPGGKGSPGPKGDTGVGLRGLTGQQGQKGSQGLPGVPGARGANGEKGDRGLSGQKGDQGPKGEKGDAGAKGASGGSQVVRLVGSSTRGRVEVFYQNVWGTVCDDSFDNLDALVVCRMLGFQRSTQVYTDGSGSGRIWLDELRCTGTESSIFNCPHAGMGINNCGHGEDVGVSCA</sequence>
<evidence type="ECO:0000256" key="10">
    <source>
        <dbReference type="PROSITE-ProRule" id="PRU00196"/>
    </source>
</evidence>
<evidence type="ECO:0000256" key="3">
    <source>
        <dbReference type="ARBA" id="ARBA00022737"/>
    </source>
</evidence>
<dbReference type="PaxDb" id="7955-ENSDARP00000076803"/>
<organism evidence="14">
    <name type="scientific">Danio rerio</name>
    <name type="common">Zebrafish</name>
    <name type="synonym">Brachydanio rerio</name>
    <dbReference type="NCBI Taxonomy" id="7955"/>
    <lineage>
        <taxon>Eukaryota</taxon>
        <taxon>Metazoa</taxon>
        <taxon>Chordata</taxon>
        <taxon>Craniata</taxon>
        <taxon>Vertebrata</taxon>
        <taxon>Euteleostomi</taxon>
        <taxon>Actinopterygii</taxon>
        <taxon>Neopterygii</taxon>
        <taxon>Teleostei</taxon>
        <taxon>Ostariophysi</taxon>
        <taxon>Cypriniformes</taxon>
        <taxon>Danionidae</taxon>
        <taxon>Danioninae</taxon>
        <taxon>Danio</taxon>
    </lineage>
</organism>
<dbReference type="PANTHER" id="PTHR37456">
    <property type="entry name" value="SI:CH211-266K2.1"/>
    <property type="match status" value="1"/>
</dbReference>
<evidence type="ECO:0000313" key="14">
    <source>
        <dbReference type="Ensembl" id="ENSDARP00000076803"/>
    </source>
</evidence>
<keyword evidence="2 12" id="KW-0812">Transmembrane</keyword>
<dbReference type="OrthoDB" id="536948at2759"/>
<comment type="subcellular location">
    <subcellularLocation>
        <location evidence="1">Membrane</location>
        <topology evidence="1">Single-pass type II membrane protein</topology>
    </subcellularLocation>
</comment>
<dbReference type="OMA" id="ETGVHNC"/>
<dbReference type="Gene3D" id="3.10.250.10">
    <property type="entry name" value="SRCR-like domain"/>
    <property type="match status" value="1"/>
</dbReference>
<evidence type="ECO:0000256" key="7">
    <source>
        <dbReference type="ARBA" id="ARBA00023157"/>
    </source>
</evidence>
<dbReference type="EMBL" id="CABZ01070420">
    <property type="status" value="NOT_ANNOTATED_CDS"/>
    <property type="molecule type" value="Genomic_DNA"/>
</dbReference>
<evidence type="ECO:0000259" key="13">
    <source>
        <dbReference type="PROSITE" id="PS50287"/>
    </source>
</evidence>
<dbReference type="Pfam" id="PF01391">
    <property type="entry name" value="Collagen"/>
    <property type="match status" value="3"/>
</dbReference>
<dbReference type="RefSeq" id="XP_009302679.1">
    <property type="nucleotide sequence ID" value="XM_009304404.4"/>
</dbReference>
<dbReference type="PANTHER" id="PTHR37456:SF3">
    <property type="entry name" value="COLLAGEN ALPHA-1(XXV) CHAIN"/>
    <property type="match status" value="1"/>
</dbReference>
<keyword evidence="9" id="KW-0325">Glycoprotein</keyword>
<dbReference type="InterPro" id="IPR036772">
    <property type="entry name" value="SRCR-like_dom_sf"/>
</dbReference>
<dbReference type="AGR" id="ZFIN:ZDB-GENE-120514-2"/>
<dbReference type="InterPro" id="IPR008160">
    <property type="entry name" value="Collagen"/>
</dbReference>
<evidence type="ECO:0007829" key="18">
    <source>
        <dbReference type="PeptideAtlas" id="F1QU19"/>
    </source>
</evidence>
<evidence type="ECO:0000256" key="1">
    <source>
        <dbReference type="ARBA" id="ARBA00004606"/>
    </source>
</evidence>
<evidence type="ECO:0000256" key="4">
    <source>
        <dbReference type="ARBA" id="ARBA00022968"/>
    </source>
</evidence>
<dbReference type="ExpressionAtlas" id="F1QU19">
    <property type="expression patterns" value="baseline and differential"/>
</dbReference>
<dbReference type="GO" id="GO:0006909">
    <property type="term" value="P:phagocytosis"/>
    <property type="evidence" value="ECO:0000315"/>
    <property type="project" value="ZFIN"/>
</dbReference>
<dbReference type="PRINTS" id="PR00258">
    <property type="entry name" value="SPERACTRCPTR"/>
</dbReference>
<name>F1QU19_DANRE</name>
<keyword evidence="4" id="KW-0735">Signal-anchor</keyword>
<keyword evidence="8 16" id="KW-0675">Receptor</keyword>
<protein>
    <submittedName>
        <fullName evidence="16">Macrophage receptor MARCO isoform X3</fullName>
    </submittedName>
    <submittedName>
        <fullName evidence="14">Macrophage receptor with collagenous structure</fullName>
    </submittedName>
</protein>
<dbReference type="AlphaFoldDB" id="F1QU19"/>
<dbReference type="FunFam" id="3.10.250.10:FF:000011">
    <property type="entry name" value="Scavenger receptor class A member 5"/>
    <property type="match status" value="1"/>
</dbReference>
<evidence type="ECO:0000313" key="16">
    <source>
        <dbReference type="RefSeq" id="XP_009302679.1"/>
    </source>
</evidence>
<evidence type="ECO:0000256" key="9">
    <source>
        <dbReference type="ARBA" id="ARBA00023180"/>
    </source>
</evidence>
<dbReference type="HOGENOM" id="CLU_039737_1_0_1"/>
<evidence type="ECO:0000256" key="5">
    <source>
        <dbReference type="ARBA" id="ARBA00022989"/>
    </source>
</evidence>
<keyword evidence="7 10" id="KW-1015">Disulfide bond</keyword>
<dbReference type="GeneTree" id="ENSGT00940000163514"/>
<feature type="compositionally biased region" description="Gly residues" evidence="11">
    <location>
        <begin position="276"/>
        <end position="296"/>
    </location>
</feature>
<dbReference type="Ensembl" id="ENSDART00000082368.5">
    <property type="protein sequence ID" value="ENSDARP00000076803.4"/>
    <property type="gene ID" value="ENSDARG00000059294.7"/>
</dbReference>
<reference evidence="14" key="1">
    <citation type="submission" date="2011-06" db="UniProtKB">
        <authorList>
            <consortium name="Ensembl"/>
        </authorList>
    </citation>
    <scope>IDENTIFICATION</scope>
    <source>
        <strain evidence="14">Tuebingen</strain>
    </source>
</reference>
<feature type="compositionally biased region" description="Low complexity" evidence="11">
    <location>
        <begin position="232"/>
        <end position="242"/>
    </location>
</feature>
<gene>
    <name evidence="14 16 17" type="primary">marco</name>
</gene>
<reference evidence="14 15" key="2">
    <citation type="journal article" date="2013" name="Nature">
        <title>The zebrafish reference genome sequence and its relationship to the human genome.</title>
        <authorList>
            <consortium name="Genome Reference Consortium Zebrafish"/>
            <person name="Howe K."/>
            <person name="Clark M.D."/>
            <person name="Torroja C.F."/>
            <person name="Torrance J."/>
            <person name="Berthelot C."/>
            <person name="Muffato M."/>
            <person name="Collins J.E."/>
            <person name="Humphray S."/>
            <person name="McLaren K."/>
            <person name="Matthews L."/>
            <person name="McLaren S."/>
            <person name="Sealy I."/>
            <person name="Caccamo M."/>
            <person name="Churcher C."/>
            <person name="Scott C."/>
            <person name="Barrett J.C."/>
            <person name="Koch R."/>
            <person name="Rauch G.J."/>
            <person name="White S."/>
            <person name="Chow W."/>
            <person name="Kilian B."/>
            <person name="Quintais L.T."/>
            <person name="Guerra-Assuncao J.A."/>
            <person name="Zhou Y."/>
            <person name="Gu Y."/>
            <person name="Yen J."/>
            <person name="Vogel J.H."/>
            <person name="Eyre T."/>
            <person name="Redmond S."/>
            <person name="Banerjee R."/>
            <person name="Chi J."/>
            <person name="Fu B."/>
            <person name="Langley E."/>
            <person name="Maguire S.F."/>
            <person name="Laird G.K."/>
            <person name="Lloyd D."/>
            <person name="Kenyon E."/>
            <person name="Donaldson S."/>
            <person name="Sehra H."/>
            <person name="Almeida-King J."/>
            <person name="Loveland J."/>
            <person name="Trevanion S."/>
            <person name="Jones M."/>
            <person name="Quail M."/>
            <person name="Willey D."/>
            <person name="Hunt A."/>
            <person name="Burton J."/>
            <person name="Sims S."/>
            <person name="McLay K."/>
            <person name="Plumb B."/>
            <person name="Davis J."/>
            <person name="Clee C."/>
            <person name="Oliver K."/>
            <person name="Clark R."/>
            <person name="Riddle C."/>
            <person name="Elliot D."/>
            <person name="Eliott D."/>
            <person name="Threadgold G."/>
            <person name="Harden G."/>
            <person name="Ware D."/>
            <person name="Begum S."/>
            <person name="Mortimore B."/>
            <person name="Mortimer B."/>
            <person name="Kerry G."/>
            <person name="Heath P."/>
            <person name="Phillimore B."/>
            <person name="Tracey A."/>
            <person name="Corby N."/>
            <person name="Dunn M."/>
            <person name="Johnson C."/>
            <person name="Wood J."/>
            <person name="Clark S."/>
            <person name="Pelan S."/>
            <person name="Griffiths G."/>
            <person name="Smith M."/>
            <person name="Glithero R."/>
            <person name="Howden P."/>
            <person name="Barker N."/>
            <person name="Lloyd C."/>
            <person name="Stevens C."/>
            <person name="Harley J."/>
            <person name="Holt K."/>
            <person name="Panagiotidis G."/>
            <person name="Lovell J."/>
            <person name="Beasley H."/>
            <person name="Henderson C."/>
            <person name="Gordon D."/>
            <person name="Auger K."/>
            <person name="Wright D."/>
            <person name="Collins J."/>
            <person name="Raisen C."/>
            <person name="Dyer L."/>
            <person name="Leung K."/>
            <person name="Robertson L."/>
            <person name="Ambridge K."/>
            <person name="Leongamornlert D."/>
            <person name="McGuire S."/>
            <person name="Gilderthorp R."/>
            <person name="Griffiths C."/>
            <person name="Manthravadi D."/>
            <person name="Nichol S."/>
            <person name="Barker G."/>
            <person name="Whitehead S."/>
            <person name="Kay M."/>
            <person name="Brown J."/>
            <person name="Murnane C."/>
            <person name="Gray E."/>
            <person name="Humphries M."/>
            <person name="Sycamore N."/>
            <person name="Barker D."/>
            <person name="Saunders D."/>
            <person name="Wallis J."/>
            <person name="Babbage A."/>
            <person name="Hammond S."/>
            <person name="Mashreghi-Mohammadi M."/>
            <person name="Barr L."/>
            <person name="Martin S."/>
            <person name="Wray P."/>
            <person name="Ellington A."/>
            <person name="Matthews N."/>
            <person name="Ellwood M."/>
            <person name="Woodmansey R."/>
            <person name="Clark G."/>
            <person name="Cooper J."/>
            <person name="Cooper J."/>
            <person name="Tromans A."/>
            <person name="Grafham D."/>
            <person name="Skuce C."/>
            <person name="Pandian R."/>
            <person name="Andrews R."/>
            <person name="Harrison E."/>
            <person name="Kimberley A."/>
            <person name="Garnett J."/>
            <person name="Fosker N."/>
            <person name="Hall R."/>
            <person name="Garner P."/>
            <person name="Kelly D."/>
            <person name="Bird C."/>
            <person name="Palmer S."/>
            <person name="Gehring I."/>
            <person name="Berger A."/>
            <person name="Dooley C.M."/>
            <person name="Ersan-Urun Z."/>
            <person name="Eser C."/>
            <person name="Geiger H."/>
            <person name="Geisler M."/>
            <person name="Karotki L."/>
            <person name="Kirn A."/>
            <person name="Konantz J."/>
            <person name="Konantz M."/>
            <person name="Oberlander M."/>
            <person name="Rudolph-Geiger S."/>
            <person name="Teucke M."/>
            <person name="Lanz C."/>
            <person name="Raddatz G."/>
            <person name="Osoegawa K."/>
            <person name="Zhu B."/>
            <person name="Rapp A."/>
            <person name="Widaa S."/>
            <person name="Langford C."/>
            <person name="Yang F."/>
            <person name="Schuster S.C."/>
            <person name="Carter N.P."/>
            <person name="Harrow J."/>
            <person name="Ning Z."/>
            <person name="Herrero J."/>
            <person name="Searle S.M."/>
            <person name="Enright A."/>
            <person name="Geisler R."/>
            <person name="Plasterk R.H."/>
            <person name="Lee C."/>
            <person name="Westerfield M."/>
            <person name="de Jong P.J."/>
            <person name="Zon L.I."/>
            <person name="Postlethwait J.H."/>
            <person name="Nusslein-Volhard C."/>
            <person name="Hubbard T.J."/>
            <person name="Roest Crollius H."/>
            <person name="Rogers J."/>
            <person name="Stemple D.L."/>
        </authorList>
    </citation>
    <scope>NUCLEOTIDE SEQUENCE [LARGE SCALE GENOMIC DNA]</scope>
    <source>
        <strain evidence="14">Tuebingen</strain>
    </source>
</reference>
<dbReference type="GeneID" id="571584"/>
<evidence type="ECO:0000256" key="8">
    <source>
        <dbReference type="ARBA" id="ARBA00023170"/>
    </source>
</evidence>
<dbReference type="ZFIN" id="ZDB-GENE-120514-2">
    <property type="gene designation" value="marco"/>
</dbReference>
<feature type="region of interest" description="Disordered" evidence="11">
    <location>
        <begin position="139"/>
        <end position="351"/>
    </location>
</feature>
<feature type="transmembrane region" description="Helical" evidence="12">
    <location>
        <begin position="52"/>
        <end position="72"/>
    </location>
</feature>
<comment type="caution">
    <text evidence="10">Lacks conserved residue(s) required for the propagation of feature annotation.</text>
</comment>
<dbReference type="EMBL" id="CABZ01070419">
    <property type="status" value="NOT_ANNOTATED_CDS"/>
    <property type="molecule type" value="Genomic_DNA"/>
</dbReference>
<dbReference type="InterPro" id="IPR001190">
    <property type="entry name" value="SRCR"/>
</dbReference>
<evidence type="ECO:0000313" key="15">
    <source>
        <dbReference type="Proteomes" id="UP000000437"/>
    </source>
</evidence>